<evidence type="ECO:0000256" key="1">
    <source>
        <dbReference type="ARBA" id="ARBA00006484"/>
    </source>
</evidence>
<evidence type="ECO:0000313" key="5">
    <source>
        <dbReference type="Proteomes" id="UP000799536"/>
    </source>
</evidence>
<dbReference type="Pfam" id="PF13561">
    <property type="entry name" value="adh_short_C2"/>
    <property type="match status" value="1"/>
</dbReference>
<protein>
    <submittedName>
        <fullName evidence="4">NAD(P)-binding protein</fullName>
    </submittedName>
</protein>
<comment type="similarity">
    <text evidence="1">Belongs to the short-chain dehydrogenases/reductases (SDR) family.</text>
</comment>
<dbReference type="GO" id="GO:0016616">
    <property type="term" value="F:oxidoreductase activity, acting on the CH-OH group of donors, NAD or NADP as acceptor"/>
    <property type="evidence" value="ECO:0007669"/>
    <property type="project" value="TreeGrafter"/>
</dbReference>
<dbReference type="InterPro" id="IPR002347">
    <property type="entry name" value="SDR_fam"/>
</dbReference>
<dbReference type="PRINTS" id="PR00080">
    <property type="entry name" value="SDRFAMILY"/>
</dbReference>
<dbReference type="InterPro" id="IPR020904">
    <property type="entry name" value="Sc_DH/Rdtase_CS"/>
</dbReference>
<dbReference type="PRINTS" id="PR00081">
    <property type="entry name" value="GDHRDH"/>
</dbReference>
<reference evidence="4" key="1">
    <citation type="journal article" date="2020" name="Stud. Mycol.">
        <title>101 Dothideomycetes genomes: a test case for predicting lifestyles and emergence of pathogens.</title>
        <authorList>
            <person name="Haridas S."/>
            <person name="Albert R."/>
            <person name="Binder M."/>
            <person name="Bloem J."/>
            <person name="Labutti K."/>
            <person name="Salamov A."/>
            <person name="Andreopoulos B."/>
            <person name="Baker S."/>
            <person name="Barry K."/>
            <person name="Bills G."/>
            <person name="Bluhm B."/>
            <person name="Cannon C."/>
            <person name="Castanera R."/>
            <person name="Culley D."/>
            <person name="Daum C."/>
            <person name="Ezra D."/>
            <person name="Gonzalez J."/>
            <person name="Henrissat B."/>
            <person name="Kuo A."/>
            <person name="Liang C."/>
            <person name="Lipzen A."/>
            <person name="Lutzoni F."/>
            <person name="Magnuson J."/>
            <person name="Mondo S."/>
            <person name="Nolan M."/>
            <person name="Ohm R."/>
            <person name="Pangilinan J."/>
            <person name="Park H.-J."/>
            <person name="Ramirez L."/>
            <person name="Alfaro M."/>
            <person name="Sun H."/>
            <person name="Tritt A."/>
            <person name="Yoshinaga Y."/>
            <person name="Zwiers L.-H."/>
            <person name="Turgeon B."/>
            <person name="Goodwin S."/>
            <person name="Spatafora J."/>
            <person name="Crous P."/>
            <person name="Grigoriev I."/>
        </authorList>
    </citation>
    <scope>NUCLEOTIDE SEQUENCE</scope>
    <source>
        <strain evidence="4">ATCC 74209</strain>
    </source>
</reference>
<dbReference type="SUPFAM" id="SSF51735">
    <property type="entry name" value="NAD(P)-binding Rossmann-fold domains"/>
    <property type="match status" value="1"/>
</dbReference>
<dbReference type="EMBL" id="ML993947">
    <property type="protein sequence ID" value="KAF2202145.1"/>
    <property type="molecule type" value="Genomic_DNA"/>
</dbReference>
<comment type="caution">
    <text evidence="4">The sequence shown here is derived from an EMBL/GenBank/DDBJ whole genome shotgun (WGS) entry which is preliminary data.</text>
</comment>
<sequence length="263" mass="27545">MSSIRHALITGGSRGIGLSIAHHLARNSYRITLISRTRSALETAVSSLPLISPENAFGRAANLNHAYIEGDVSLSQFWENLNSETGDGGVEKGTVDLLVNCAGISQNSLLVRTQPSVIENVVATNLTSVMLAVRALIKAKKFRSKDAGIGSPSVINLASLLAIKGGRGAVAYSASKAGVLGLTRALAAECGPMGLRVNAIVPGYVETDMTKGFSPAAREEITKHIPLKRFGTCDEIAQAALFLATNEYANNCVINLDGGLSAI</sequence>
<gene>
    <name evidence="4" type="ORF">GQ43DRAFT_7690</name>
</gene>
<organism evidence="4 5">
    <name type="scientific">Delitschia confertaspora ATCC 74209</name>
    <dbReference type="NCBI Taxonomy" id="1513339"/>
    <lineage>
        <taxon>Eukaryota</taxon>
        <taxon>Fungi</taxon>
        <taxon>Dikarya</taxon>
        <taxon>Ascomycota</taxon>
        <taxon>Pezizomycotina</taxon>
        <taxon>Dothideomycetes</taxon>
        <taxon>Pleosporomycetidae</taxon>
        <taxon>Pleosporales</taxon>
        <taxon>Delitschiaceae</taxon>
        <taxon>Delitschia</taxon>
    </lineage>
</organism>
<dbReference type="GO" id="GO:0048038">
    <property type="term" value="F:quinone binding"/>
    <property type="evidence" value="ECO:0007669"/>
    <property type="project" value="TreeGrafter"/>
</dbReference>
<dbReference type="PROSITE" id="PS00061">
    <property type="entry name" value="ADH_SHORT"/>
    <property type="match status" value="1"/>
</dbReference>
<evidence type="ECO:0000256" key="3">
    <source>
        <dbReference type="ARBA" id="ARBA00023002"/>
    </source>
</evidence>
<accession>A0A9P4MZR1</accession>
<dbReference type="PANTHER" id="PTHR42760">
    <property type="entry name" value="SHORT-CHAIN DEHYDROGENASES/REDUCTASES FAMILY MEMBER"/>
    <property type="match status" value="1"/>
</dbReference>
<keyword evidence="2" id="KW-0521">NADP</keyword>
<keyword evidence="5" id="KW-1185">Reference proteome</keyword>
<keyword evidence="3" id="KW-0560">Oxidoreductase</keyword>
<dbReference type="AlphaFoldDB" id="A0A9P4MZR1"/>
<dbReference type="InterPro" id="IPR036291">
    <property type="entry name" value="NAD(P)-bd_dom_sf"/>
</dbReference>
<dbReference type="PANTHER" id="PTHR42760:SF133">
    <property type="entry name" value="3-OXOACYL-[ACYL-CARRIER-PROTEIN] REDUCTASE"/>
    <property type="match status" value="1"/>
</dbReference>
<evidence type="ECO:0000256" key="2">
    <source>
        <dbReference type="ARBA" id="ARBA00022857"/>
    </source>
</evidence>
<dbReference type="Proteomes" id="UP000799536">
    <property type="component" value="Unassembled WGS sequence"/>
</dbReference>
<evidence type="ECO:0000313" key="4">
    <source>
        <dbReference type="EMBL" id="KAF2202145.1"/>
    </source>
</evidence>
<dbReference type="Gene3D" id="3.40.50.720">
    <property type="entry name" value="NAD(P)-binding Rossmann-like Domain"/>
    <property type="match status" value="1"/>
</dbReference>
<proteinExistence type="inferred from homology"/>
<dbReference type="OrthoDB" id="1669814at2759"/>
<name>A0A9P4MZR1_9PLEO</name>
<dbReference type="GO" id="GO:0006633">
    <property type="term" value="P:fatty acid biosynthetic process"/>
    <property type="evidence" value="ECO:0007669"/>
    <property type="project" value="TreeGrafter"/>
</dbReference>